<proteinExistence type="predicted"/>
<name>A0AA97FCG9_9EURY</name>
<evidence type="ECO:0000313" key="3">
    <source>
        <dbReference type="Proteomes" id="UP001301797"/>
    </source>
</evidence>
<sequence>MDPSENKRPEIAVILIFLIIITAFIFRGALWSLATGNVHYFVPVEDKIYLSGNSSDLTDYWAKITKEAGFEESSAAIESFSLHKNPDGTIESLFMFFYALKNGKDYRYSVSYNAGEASGQNRITIYSREGKPPMPKFTTRQSYSPADFLRETEKINLTDLGCQNNTVSIRADSNHGGGSYVSGNYRIFLQENDTLIPLERISLNNDCLTPFPIMISLMHCSEFSKGTSCSSFENLVIFPEKCTAGAEISYLT</sequence>
<protein>
    <submittedName>
        <fullName evidence="2">Uncharacterized protein</fullName>
    </submittedName>
</protein>
<reference evidence="2 3" key="1">
    <citation type="submission" date="2019-09" db="EMBL/GenBank/DDBJ databases">
        <title>The complete genome of Methanoplanus sp. FWC-SCC4.</title>
        <authorList>
            <person name="Chen S.-C."/>
            <person name="Zhou Y.-Z."/>
            <person name="Lai M.-C."/>
        </authorList>
    </citation>
    <scope>NUCLEOTIDE SEQUENCE [LARGE SCALE GENOMIC DNA]</scope>
    <source>
        <strain evidence="2 3">FWC-SCC4</strain>
    </source>
</reference>
<dbReference type="AlphaFoldDB" id="A0AA97FCG9"/>
<dbReference type="Proteomes" id="UP001301797">
    <property type="component" value="Chromosome"/>
</dbReference>
<keyword evidence="3" id="KW-1185">Reference proteome</keyword>
<dbReference type="EMBL" id="CP043875">
    <property type="protein sequence ID" value="WOF16880.1"/>
    <property type="molecule type" value="Genomic_DNA"/>
</dbReference>
<keyword evidence="1" id="KW-0472">Membrane</keyword>
<keyword evidence="1" id="KW-0812">Transmembrane</keyword>
<dbReference type="RefSeq" id="WP_317136318.1">
    <property type="nucleotide sequence ID" value="NZ_CP043875.1"/>
</dbReference>
<feature type="transmembrane region" description="Helical" evidence="1">
    <location>
        <begin position="12"/>
        <end position="34"/>
    </location>
</feature>
<dbReference type="KEGG" id="mefw:F1737_09370"/>
<evidence type="ECO:0000313" key="2">
    <source>
        <dbReference type="EMBL" id="WOF16880.1"/>
    </source>
</evidence>
<organism evidence="2 3">
    <name type="scientific">Methanochimaera problematica</name>
    <dbReference type="NCBI Taxonomy" id="2609417"/>
    <lineage>
        <taxon>Archaea</taxon>
        <taxon>Methanobacteriati</taxon>
        <taxon>Methanobacteriota</taxon>
        <taxon>Stenosarchaea group</taxon>
        <taxon>Methanomicrobia</taxon>
        <taxon>Methanomicrobiales</taxon>
        <taxon>Methanomicrobiaceae</taxon>
        <taxon>Methanochimaera</taxon>
    </lineage>
</organism>
<evidence type="ECO:0000256" key="1">
    <source>
        <dbReference type="SAM" id="Phobius"/>
    </source>
</evidence>
<accession>A0AA97FCG9</accession>
<dbReference type="GeneID" id="85230374"/>
<gene>
    <name evidence="2" type="ORF">F1737_09370</name>
</gene>
<keyword evidence="1" id="KW-1133">Transmembrane helix</keyword>